<organism evidence="1 2">
    <name type="scientific">Shewanella hanedai</name>
    <name type="common">Alteromonas hanedai</name>
    <dbReference type="NCBI Taxonomy" id="25"/>
    <lineage>
        <taxon>Bacteria</taxon>
        <taxon>Pseudomonadati</taxon>
        <taxon>Pseudomonadota</taxon>
        <taxon>Gammaproteobacteria</taxon>
        <taxon>Alteromonadales</taxon>
        <taxon>Shewanellaceae</taxon>
        <taxon>Shewanella</taxon>
    </lineage>
</organism>
<protein>
    <recommendedName>
        <fullName evidence="3">Terminase</fullName>
    </recommendedName>
</protein>
<dbReference type="EMBL" id="VKGK01000015">
    <property type="protein sequence ID" value="TRY13834.1"/>
    <property type="molecule type" value="Genomic_DNA"/>
</dbReference>
<evidence type="ECO:0000313" key="1">
    <source>
        <dbReference type="EMBL" id="TRY13834.1"/>
    </source>
</evidence>
<dbReference type="AlphaFoldDB" id="A0A553JMZ4"/>
<evidence type="ECO:0000313" key="2">
    <source>
        <dbReference type="Proteomes" id="UP000318126"/>
    </source>
</evidence>
<dbReference type="OrthoDB" id="8227562at2"/>
<gene>
    <name evidence="1" type="ORF">FN961_13020</name>
</gene>
<accession>A0A553JMZ4</accession>
<keyword evidence="2" id="KW-1185">Reference proteome</keyword>
<name>A0A553JMZ4_SHEHA</name>
<dbReference type="Proteomes" id="UP000318126">
    <property type="component" value="Unassembled WGS sequence"/>
</dbReference>
<evidence type="ECO:0008006" key="3">
    <source>
        <dbReference type="Google" id="ProtNLM"/>
    </source>
</evidence>
<comment type="caution">
    <text evidence="1">The sequence shown here is derived from an EMBL/GenBank/DDBJ whole genome shotgun (WGS) entry which is preliminary data.</text>
</comment>
<reference evidence="2" key="1">
    <citation type="submission" date="2019-07" db="EMBL/GenBank/DDBJ databases">
        <title>Shewanella sp. YLB-08 draft genomic sequence.</title>
        <authorList>
            <person name="Yu L."/>
        </authorList>
    </citation>
    <scope>NUCLEOTIDE SEQUENCE [LARGE SCALE GENOMIC DNA]</scope>
    <source>
        <strain evidence="2">JCM 20706</strain>
    </source>
</reference>
<sequence length="244" mass="26738">MSSKWVSLQAEFLIAHAQTKIKAKDWCDSKNLNYETARRYIKPQKPQPKDKAKADSVPAVKAANAKKLGVSAKLGAPFGSQNALKHGGYSKYFKDPALGVLVEATTLDDELALCRSRIHLVIQTIEAIQAQLDKHPSVEVSASLFDSLFKAEFALDKNIARVESITKTLSTIELDNLNQGKIMADTNRSIELAKAAVVNTRRNEVQTELIELQVMQARKDAGGTSKLDEFIDELTGGDVDKVVG</sequence>
<proteinExistence type="predicted"/>
<dbReference type="RefSeq" id="WP_144040615.1">
    <property type="nucleotide sequence ID" value="NZ_BMPL01000015.1"/>
</dbReference>